<feature type="region of interest" description="Disordered" evidence="2">
    <location>
        <begin position="62"/>
        <end position="84"/>
    </location>
</feature>
<evidence type="ECO:0000256" key="1">
    <source>
        <dbReference type="ARBA" id="ARBA00023125"/>
    </source>
</evidence>
<protein>
    <submittedName>
        <fullName evidence="3">Uncharacterized protein</fullName>
    </submittedName>
</protein>
<keyword evidence="1" id="KW-0238">DNA-binding</keyword>
<dbReference type="Gene3D" id="1.10.150.130">
    <property type="match status" value="1"/>
</dbReference>
<keyword evidence="4" id="KW-1185">Reference proteome</keyword>
<name>A0ABP4H3N8_9PSEU</name>
<sequence>MCCDGKPFVGKHKADGEHDCVAAGYVAHECKPMAASTVRQLHSIIGSVLNAAVRWEWIESNPAKNAQRPKLRPPDPQPPTPADAARLVEAAFELGEDWGTLV</sequence>
<organism evidence="3 4">
    <name type="scientific">Prauserella halophila</name>
    <dbReference type="NCBI Taxonomy" id="185641"/>
    <lineage>
        <taxon>Bacteria</taxon>
        <taxon>Bacillati</taxon>
        <taxon>Actinomycetota</taxon>
        <taxon>Actinomycetes</taxon>
        <taxon>Pseudonocardiales</taxon>
        <taxon>Pseudonocardiaceae</taxon>
        <taxon>Prauserella</taxon>
    </lineage>
</organism>
<comment type="caution">
    <text evidence="3">The sequence shown here is derived from an EMBL/GenBank/DDBJ whole genome shotgun (WGS) entry which is preliminary data.</text>
</comment>
<accession>A0ABP4H3N8</accession>
<gene>
    <name evidence="3" type="ORF">GCM10009676_39610</name>
</gene>
<evidence type="ECO:0000313" key="3">
    <source>
        <dbReference type="EMBL" id="GAA1249211.1"/>
    </source>
</evidence>
<dbReference type="EMBL" id="BAAALN010000016">
    <property type="protein sequence ID" value="GAA1249211.1"/>
    <property type="molecule type" value="Genomic_DNA"/>
</dbReference>
<dbReference type="InterPro" id="IPR011010">
    <property type="entry name" value="DNA_brk_join_enz"/>
</dbReference>
<dbReference type="InterPro" id="IPR010998">
    <property type="entry name" value="Integrase_recombinase_N"/>
</dbReference>
<proteinExistence type="predicted"/>
<dbReference type="SUPFAM" id="SSF56349">
    <property type="entry name" value="DNA breaking-rejoining enzymes"/>
    <property type="match status" value="1"/>
</dbReference>
<dbReference type="Proteomes" id="UP001500653">
    <property type="component" value="Unassembled WGS sequence"/>
</dbReference>
<evidence type="ECO:0000313" key="4">
    <source>
        <dbReference type="Proteomes" id="UP001500653"/>
    </source>
</evidence>
<reference evidence="4" key="1">
    <citation type="journal article" date="2019" name="Int. J. Syst. Evol. Microbiol.">
        <title>The Global Catalogue of Microorganisms (GCM) 10K type strain sequencing project: providing services to taxonomists for standard genome sequencing and annotation.</title>
        <authorList>
            <consortium name="The Broad Institute Genomics Platform"/>
            <consortium name="The Broad Institute Genome Sequencing Center for Infectious Disease"/>
            <person name="Wu L."/>
            <person name="Ma J."/>
        </authorList>
    </citation>
    <scope>NUCLEOTIDE SEQUENCE [LARGE SCALE GENOMIC DNA]</scope>
    <source>
        <strain evidence="4">JCM 13023</strain>
    </source>
</reference>
<evidence type="ECO:0000256" key="2">
    <source>
        <dbReference type="SAM" id="MobiDB-lite"/>
    </source>
</evidence>